<dbReference type="AlphaFoldDB" id="A0A9D3NS21"/>
<organism evidence="2 3">
    <name type="scientific">Hemibagrus wyckioides</name>
    <dbReference type="NCBI Taxonomy" id="337641"/>
    <lineage>
        <taxon>Eukaryota</taxon>
        <taxon>Metazoa</taxon>
        <taxon>Chordata</taxon>
        <taxon>Craniata</taxon>
        <taxon>Vertebrata</taxon>
        <taxon>Euteleostomi</taxon>
        <taxon>Actinopterygii</taxon>
        <taxon>Neopterygii</taxon>
        <taxon>Teleostei</taxon>
        <taxon>Ostariophysi</taxon>
        <taxon>Siluriformes</taxon>
        <taxon>Bagridae</taxon>
        <taxon>Hemibagrus</taxon>
    </lineage>
</organism>
<dbReference type="OrthoDB" id="9344190at2759"/>
<dbReference type="EMBL" id="JAHKSW010000012">
    <property type="protein sequence ID" value="KAG7325907.1"/>
    <property type="molecule type" value="Genomic_DNA"/>
</dbReference>
<comment type="caution">
    <text evidence="2">The sequence shown here is derived from an EMBL/GenBank/DDBJ whole genome shotgun (WGS) entry which is preliminary data.</text>
</comment>
<proteinExistence type="predicted"/>
<accession>A0A9D3NS21</accession>
<sequence length="77" mass="8637">MFGLEIFSGSFSVSEESDSMNCKAPGSNFSQAKSDMSKMEKRNMIKKRRRPMLKRAGSDIIRGNSSIQIVLDDICQD</sequence>
<name>A0A9D3NS21_9TELE</name>
<evidence type="ECO:0000313" key="3">
    <source>
        <dbReference type="Proteomes" id="UP000824219"/>
    </source>
</evidence>
<protein>
    <submittedName>
        <fullName evidence="2">Uncharacterized protein</fullName>
    </submittedName>
</protein>
<keyword evidence="3" id="KW-1185">Reference proteome</keyword>
<dbReference type="Proteomes" id="UP000824219">
    <property type="component" value="Linkage Group LG12"/>
</dbReference>
<feature type="region of interest" description="Disordered" evidence="1">
    <location>
        <begin position="15"/>
        <end position="38"/>
    </location>
</feature>
<reference evidence="2 3" key="1">
    <citation type="submission" date="2021-06" db="EMBL/GenBank/DDBJ databases">
        <title>Chromosome-level genome assembly of the red-tail catfish (Hemibagrus wyckioides).</title>
        <authorList>
            <person name="Shao F."/>
        </authorList>
    </citation>
    <scope>NUCLEOTIDE SEQUENCE [LARGE SCALE GENOMIC DNA]</scope>
    <source>
        <strain evidence="2">EC202008001</strain>
        <tissue evidence="2">Blood</tissue>
    </source>
</reference>
<gene>
    <name evidence="2" type="ORF">KOW79_010832</name>
</gene>
<evidence type="ECO:0000313" key="2">
    <source>
        <dbReference type="EMBL" id="KAG7325907.1"/>
    </source>
</evidence>
<evidence type="ECO:0000256" key="1">
    <source>
        <dbReference type="SAM" id="MobiDB-lite"/>
    </source>
</evidence>